<dbReference type="GO" id="GO:0052621">
    <property type="term" value="F:diguanylate cyclase activity"/>
    <property type="evidence" value="ECO:0007669"/>
    <property type="project" value="UniProtKB-EC"/>
</dbReference>
<feature type="compositionally biased region" description="Basic and acidic residues" evidence="1">
    <location>
        <begin position="209"/>
        <end position="218"/>
    </location>
</feature>
<evidence type="ECO:0000313" key="3">
    <source>
        <dbReference type="EMBL" id="MDT0307199.1"/>
    </source>
</evidence>
<dbReference type="EC" id="2.7.7.65" evidence="3"/>
<dbReference type="InterPro" id="IPR043128">
    <property type="entry name" value="Rev_trsase/Diguanyl_cyclase"/>
</dbReference>
<evidence type="ECO:0000259" key="2">
    <source>
        <dbReference type="PROSITE" id="PS50887"/>
    </source>
</evidence>
<dbReference type="NCBIfam" id="TIGR00254">
    <property type="entry name" value="GGDEF"/>
    <property type="match status" value="1"/>
</dbReference>
<dbReference type="RefSeq" id="WP_311630141.1">
    <property type="nucleotide sequence ID" value="NZ_JAVREN010000010.1"/>
</dbReference>
<name>A0ABU2L6K8_9ACTN</name>
<dbReference type="InterPro" id="IPR029787">
    <property type="entry name" value="Nucleotide_cyclase"/>
</dbReference>
<keyword evidence="3" id="KW-0548">Nucleotidyltransferase</keyword>
<dbReference type="PROSITE" id="PS50887">
    <property type="entry name" value="GGDEF"/>
    <property type="match status" value="1"/>
</dbReference>
<dbReference type="InterPro" id="IPR052155">
    <property type="entry name" value="Biofilm_reg_signaling"/>
</dbReference>
<dbReference type="PANTHER" id="PTHR44757">
    <property type="entry name" value="DIGUANYLATE CYCLASE DGCP"/>
    <property type="match status" value="1"/>
</dbReference>
<feature type="region of interest" description="Disordered" evidence="1">
    <location>
        <begin position="199"/>
        <end position="218"/>
    </location>
</feature>
<reference evidence="4" key="1">
    <citation type="submission" date="2023-07" db="EMBL/GenBank/DDBJ databases">
        <title>30 novel species of actinomycetes from the DSMZ collection.</title>
        <authorList>
            <person name="Nouioui I."/>
        </authorList>
    </citation>
    <scope>NUCLEOTIDE SEQUENCE [LARGE SCALE GENOMIC DNA]</scope>
    <source>
        <strain evidence="4">DSM 44917</strain>
    </source>
</reference>
<comment type="caution">
    <text evidence="3">The sequence shown here is derived from an EMBL/GenBank/DDBJ whole genome shotgun (WGS) entry which is preliminary data.</text>
</comment>
<dbReference type="InterPro" id="IPR000160">
    <property type="entry name" value="GGDEF_dom"/>
</dbReference>
<keyword evidence="4" id="KW-1185">Reference proteome</keyword>
<dbReference type="SMART" id="SM00267">
    <property type="entry name" value="GGDEF"/>
    <property type="match status" value="1"/>
</dbReference>
<evidence type="ECO:0000313" key="4">
    <source>
        <dbReference type="Proteomes" id="UP001183388"/>
    </source>
</evidence>
<dbReference type="CDD" id="cd01949">
    <property type="entry name" value="GGDEF"/>
    <property type="match status" value="1"/>
</dbReference>
<dbReference type="PANTHER" id="PTHR44757:SF2">
    <property type="entry name" value="BIOFILM ARCHITECTURE MAINTENANCE PROTEIN MBAA"/>
    <property type="match status" value="1"/>
</dbReference>
<dbReference type="Pfam" id="PF00990">
    <property type="entry name" value="GGDEF"/>
    <property type="match status" value="1"/>
</dbReference>
<keyword evidence="3" id="KW-0808">Transferase</keyword>
<sequence length="218" mass="22308">MSELLTAAAAAAPLAGGWTVYSLRMRRRLQAAARDPLSGLLRREGFEGAAVRLLAGGDCSVLFIDLDGFKTVNDRFGHATGNAIIRDTGARLEVWAAGQHGAAGRLGGDEFAAVIPGSRHGNGLVFHLTLLHEVITAPVDHDGTTLTVGASIGAAWSADHPGADFSGLLRAADEAMYAAKAAGGGWRLAPPCAPPCESVNGRRAGRPGAHREAAGGGS</sequence>
<dbReference type="SUPFAM" id="SSF55073">
    <property type="entry name" value="Nucleotide cyclase"/>
    <property type="match status" value="1"/>
</dbReference>
<organism evidence="3 4">
    <name type="scientific">Streptomyces boetiae</name>
    <dbReference type="NCBI Taxonomy" id="3075541"/>
    <lineage>
        <taxon>Bacteria</taxon>
        <taxon>Bacillati</taxon>
        <taxon>Actinomycetota</taxon>
        <taxon>Actinomycetes</taxon>
        <taxon>Kitasatosporales</taxon>
        <taxon>Streptomycetaceae</taxon>
        <taxon>Streptomyces</taxon>
    </lineage>
</organism>
<dbReference type="EMBL" id="JAVREN010000010">
    <property type="protein sequence ID" value="MDT0307199.1"/>
    <property type="molecule type" value="Genomic_DNA"/>
</dbReference>
<gene>
    <name evidence="3" type="ORF">RM780_09515</name>
</gene>
<proteinExistence type="predicted"/>
<dbReference type="Gene3D" id="3.30.70.270">
    <property type="match status" value="1"/>
</dbReference>
<evidence type="ECO:0000256" key="1">
    <source>
        <dbReference type="SAM" id="MobiDB-lite"/>
    </source>
</evidence>
<protein>
    <submittedName>
        <fullName evidence="3">GGDEF domain-containing protein</fullName>
        <ecNumber evidence="3">2.7.7.65</ecNumber>
    </submittedName>
</protein>
<feature type="domain" description="GGDEF" evidence="2">
    <location>
        <begin position="57"/>
        <end position="191"/>
    </location>
</feature>
<dbReference type="Proteomes" id="UP001183388">
    <property type="component" value="Unassembled WGS sequence"/>
</dbReference>
<accession>A0ABU2L6K8</accession>